<dbReference type="AlphaFoldDB" id="A0A0P9CX46"/>
<dbReference type="Proteomes" id="UP000050509">
    <property type="component" value="Unassembled WGS sequence"/>
</dbReference>
<protein>
    <recommendedName>
        <fullName evidence="3">AB hydrolase-1 domain-containing protein</fullName>
    </recommendedName>
</protein>
<accession>A0A0P9CX46</accession>
<dbReference type="EMBL" id="LJCR01001214">
    <property type="protein sequence ID" value="KPV50790.1"/>
    <property type="molecule type" value="Genomic_DNA"/>
</dbReference>
<reference evidence="1 2" key="1">
    <citation type="submission" date="2015-09" db="EMBL/GenBank/DDBJ databases">
        <title>Draft genome sequence of Kouleothrix aurantiaca JCM 19913.</title>
        <authorList>
            <person name="Hemp J."/>
        </authorList>
    </citation>
    <scope>NUCLEOTIDE SEQUENCE [LARGE SCALE GENOMIC DNA]</scope>
    <source>
        <strain evidence="1 2">COM-B</strain>
    </source>
</reference>
<feature type="non-terminal residue" evidence="1">
    <location>
        <position position="84"/>
    </location>
</feature>
<dbReference type="Gene3D" id="3.40.50.1820">
    <property type="entry name" value="alpha/beta hydrolase"/>
    <property type="match status" value="1"/>
</dbReference>
<organism evidence="1 2">
    <name type="scientific">Kouleothrix aurantiaca</name>
    <dbReference type="NCBI Taxonomy" id="186479"/>
    <lineage>
        <taxon>Bacteria</taxon>
        <taxon>Bacillati</taxon>
        <taxon>Chloroflexota</taxon>
        <taxon>Chloroflexia</taxon>
        <taxon>Chloroflexales</taxon>
        <taxon>Roseiflexineae</taxon>
        <taxon>Roseiflexaceae</taxon>
        <taxon>Kouleothrix</taxon>
    </lineage>
</organism>
<sequence length="84" mass="9107">MPHVIFIHGQDSSSRTYKASLLRAARPDALVPDFTGALDERMAQLEPLLAGANDWVLIGSSMGGLMAALWARANPARVHRLVLL</sequence>
<gene>
    <name evidence="1" type="ORF">SE17_24875</name>
</gene>
<evidence type="ECO:0000313" key="1">
    <source>
        <dbReference type="EMBL" id="KPV50790.1"/>
    </source>
</evidence>
<name>A0A0P9CX46_9CHLR</name>
<dbReference type="SUPFAM" id="SSF53474">
    <property type="entry name" value="alpha/beta-Hydrolases"/>
    <property type="match status" value="1"/>
</dbReference>
<proteinExistence type="predicted"/>
<dbReference type="InterPro" id="IPR029058">
    <property type="entry name" value="AB_hydrolase_fold"/>
</dbReference>
<evidence type="ECO:0000313" key="2">
    <source>
        <dbReference type="Proteomes" id="UP000050509"/>
    </source>
</evidence>
<comment type="caution">
    <text evidence="1">The sequence shown here is derived from an EMBL/GenBank/DDBJ whole genome shotgun (WGS) entry which is preliminary data.</text>
</comment>
<keyword evidence="2" id="KW-1185">Reference proteome</keyword>
<evidence type="ECO:0008006" key="3">
    <source>
        <dbReference type="Google" id="ProtNLM"/>
    </source>
</evidence>